<protein>
    <submittedName>
        <fullName evidence="1">Uncharacterized protein</fullName>
    </submittedName>
</protein>
<comment type="caution">
    <text evidence="1">The sequence shown here is derived from an EMBL/GenBank/DDBJ whole genome shotgun (WGS) entry which is preliminary data.</text>
</comment>
<dbReference type="Proteomes" id="UP001177021">
    <property type="component" value="Unassembled WGS sequence"/>
</dbReference>
<evidence type="ECO:0000313" key="1">
    <source>
        <dbReference type="EMBL" id="CAJ2671338.1"/>
    </source>
</evidence>
<organism evidence="1 2">
    <name type="scientific">Trifolium pratense</name>
    <name type="common">Red clover</name>
    <dbReference type="NCBI Taxonomy" id="57577"/>
    <lineage>
        <taxon>Eukaryota</taxon>
        <taxon>Viridiplantae</taxon>
        <taxon>Streptophyta</taxon>
        <taxon>Embryophyta</taxon>
        <taxon>Tracheophyta</taxon>
        <taxon>Spermatophyta</taxon>
        <taxon>Magnoliopsida</taxon>
        <taxon>eudicotyledons</taxon>
        <taxon>Gunneridae</taxon>
        <taxon>Pentapetalae</taxon>
        <taxon>rosids</taxon>
        <taxon>fabids</taxon>
        <taxon>Fabales</taxon>
        <taxon>Fabaceae</taxon>
        <taxon>Papilionoideae</taxon>
        <taxon>50 kb inversion clade</taxon>
        <taxon>NPAAA clade</taxon>
        <taxon>Hologalegina</taxon>
        <taxon>IRL clade</taxon>
        <taxon>Trifolieae</taxon>
        <taxon>Trifolium</taxon>
    </lineage>
</organism>
<proteinExistence type="predicted"/>
<keyword evidence="2" id="KW-1185">Reference proteome</keyword>
<dbReference type="EMBL" id="CASHSV030000615">
    <property type="protein sequence ID" value="CAJ2671338.1"/>
    <property type="molecule type" value="Genomic_DNA"/>
</dbReference>
<accession>A0ACB0LPN0</accession>
<gene>
    <name evidence="1" type="ORF">MILVUS5_LOCUS35194</name>
</gene>
<reference evidence="1" key="1">
    <citation type="submission" date="2023-10" db="EMBL/GenBank/DDBJ databases">
        <authorList>
            <person name="Rodriguez Cubillos JULIANA M."/>
            <person name="De Vega J."/>
        </authorList>
    </citation>
    <scope>NUCLEOTIDE SEQUENCE</scope>
</reference>
<name>A0ACB0LPN0_TRIPR</name>
<sequence>MAAVQANMDMEDQSQVEVGTDALFVGVYDGHKGDTTAIYIRDHIFGEILRRIQQNIKSMNKNFFKLVMETILMLGVAKMERGFIEFARNSLEQQHQLQSSSEIQQVPSSSEIQQVRSSSASEIQPVPSSSEIQQVQNSSEIQPVPSSSEIQPVRSSSEIQQVQNSSEIQPIPSSSEIQPVPSSSEIQPVPSSSEIQQVSSSSASEIQPVPSSSEIQQVQNSFKQQQEIQPEIQHEIQPEIQNSFEQQHEIQNSFVSSGCLICIIWRGTLFVANVGDSRAILGSHKGIGPLKRLVVKQMVRDHNFLNPSIQKELTELHTDHYNRSRYESIEDKSLIETSRCIGNAYMKTEKFTQRRPSAIPMSEAVTPTYYTFPLISSQPEVCSRVLKNTDRFIIFGSGGFWKLISNEDAAKVVNTSPRDRIAERLVTLALEKGAARGGKTYRDLIEIPKSDCVGGNNGNRSNGFRSAYHDDITVIVVYLDKRPNGKGVRPEINSYIGCDNIVRQSEFTNFYNNANE</sequence>
<evidence type="ECO:0000313" key="2">
    <source>
        <dbReference type="Proteomes" id="UP001177021"/>
    </source>
</evidence>